<dbReference type="Proteomes" id="UP000076643">
    <property type="component" value="Unassembled WGS sequence"/>
</dbReference>
<comment type="caution">
    <text evidence="1">The sequence shown here is derived from an EMBL/GenBank/DDBJ whole genome shotgun (WGS) entry which is preliminary data.</text>
</comment>
<reference evidence="1 2" key="1">
    <citation type="submission" date="2013-07" db="EMBL/GenBank/DDBJ databases">
        <title>Comparative Genomic and Metabolomic Analysis of Twelve Strains of Pseudoalteromonas luteoviolacea.</title>
        <authorList>
            <person name="Vynne N.G."/>
            <person name="Mansson M."/>
            <person name="Gram L."/>
        </authorList>
    </citation>
    <scope>NUCLEOTIDE SEQUENCE [LARGE SCALE GENOMIC DNA]</scope>
    <source>
        <strain evidence="1 2">DSM 6061</strain>
    </source>
</reference>
<dbReference type="EMBL" id="AUYB01000097">
    <property type="protein sequence ID" value="KZN39979.1"/>
    <property type="molecule type" value="Genomic_DNA"/>
</dbReference>
<protein>
    <submittedName>
        <fullName evidence="1">Uncharacterized protein</fullName>
    </submittedName>
</protein>
<proteinExistence type="predicted"/>
<sequence>MTYLSKKKSNNQIKSKFNAVTFSCFMWRIHPPLQCFYLINETQTKQKRFKGN</sequence>
<accession>A0A166XBV0</accession>
<evidence type="ECO:0000313" key="2">
    <source>
        <dbReference type="Proteomes" id="UP000076643"/>
    </source>
</evidence>
<evidence type="ECO:0000313" key="1">
    <source>
        <dbReference type="EMBL" id="KZN39979.1"/>
    </source>
</evidence>
<dbReference type="PATRIC" id="fig|1365250.3.peg.1824"/>
<organism evidence="1 2">
    <name type="scientific">Pseudoalteromonas luteoviolacea DSM 6061</name>
    <dbReference type="NCBI Taxonomy" id="1365250"/>
    <lineage>
        <taxon>Bacteria</taxon>
        <taxon>Pseudomonadati</taxon>
        <taxon>Pseudomonadota</taxon>
        <taxon>Gammaproteobacteria</taxon>
        <taxon>Alteromonadales</taxon>
        <taxon>Pseudoalteromonadaceae</taxon>
        <taxon>Pseudoalteromonas</taxon>
    </lineage>
</organism>
<dbReference type="AlphaFoldDB" id="A0A166XBV0"/>
<gene>
    <name evidence="1" type="ORF">N475_12960</name>
</gene>
<keyword evidence="2" id="KW-1185">Reference proteome</keyword>
<name>A0A166XBV0_9GAMM</name>